<name>A0ABQ5BZ48_9ASTR</name>
<evidence type="ECO:0000313" key="1">
    <source>
        <dbReference type="EMBL" id="GJT18948.1"/>
    </source>
</evidence>
<sequence length="78" mass="8839">MRSVASKLKLYDDVVVVTFLCTPDDVVMCGLLVRGYAKRSVQMRGMFYVLSVNGLQYQILVYDDVAVVTFLWAPDDIK</sequence>
<dbReference type="Proteomes" id="UP001151760">
    <property type="component" value="Unassembled WGS sequence"/>
</dbReference>
<dbReference type="EMBL" id="BQNB010013679">
    <property type="protein sequence ID" value="GJT18948.1"/>
    <property type="molecule type" value="Genomic_DNA"/>
</dbReference>
<evidence type="ECO:0000313" key="2">
    <source>
        <dbReference type="Proteomes" id="UP001151760"/>
    </source>
</evidence>
<accession>A0ABQ5BZ48</accession>
<reference evidence="1" key="1">
    <citation type="journal article" date="2022" name="Int. J. Mol. Sci.">
        <title>Draft Genome of Tanacetum Coccineum: Genomic Comparison of Closely Related Tanacetum-Family Plants.</title>
        <authorList>
            <person name="Yamashiro T."/>
            <person name="Shiraishi A."/>
            <person name="Nakayama K."/>
            <person name="Satake H."/>
        </authorList>
    </citation>
    <scope>NUCLEOTIDE SEQUENCE</scope>
</reference>
<comment type="caution">
    <text evidence="1">The sequence shown here is derived from an EMBL/GenBank/DDBJ whole genome shotgun (WGS) entry which is preliminary data.</text>
</comment>
<gene>
    <name evidence="1" type="ORF">Tco_0877654</name>
</gene>
<keyword evidence="2" id="KW-1185">Reference proteome</keyword>
<protein>
    <submittedName>
        <fullName evidence="1">Uncharacterized protein</fullName>
    </submittedName>
</protein>
<proteinExistence type="predicted"/>
<reference evidence="1" key="2">
    <citation type="submission" date="2022-01" db="EMBL/GenBank/DDBJ databases">
        <authorList>
            <person name="Yamashiro T."/>
            <person name="Shiraishi A."/>
            <person name="Satake H."/>
            <person name="Nakayama K."/>
        </authorList>
    </citation>
    <scope>NUCLEOTIDE SEQUENCE</scope>
</reference>
<organism evidence="1 2">
    <name type="scientific">Tanacetum coccineum</name>
    <dbReference type="NCBI Taxonomy" id="301880"/>
    <lineage>
        <taxon>Eukaryota</taxon>
        <taxon>Viridiplantae</taxon>
        <taxon>Streptophyta</taxon>
        <taxon>Embryophyta</taxon>
        <taxon>Tracheophyta</taxon>
        <taxon>Spermatophyta</taxon>
        <taxon>Magnoliopsida</taxon>
        <taxon>eudicotyledons</taxon>
        <taxon>Gunneridae</taxon>
        <taxon>Pentapetalae</taxon>
        <taxon>asterids</taxon>
        <taxon>campanulids</taxon>
        <taxon>Asterales</taxon>
        <taxon>Asteraceae</taxon>
        <taxon>Asteroideae</taxon>
        <taxon>Anthemideae</taxon>
        <taxon>Anthemidinae</taxon>
        <taxon>Tanacetum</taxon>
    </lineage>
</organism>